<dbReference type="AlphaFoldDB" id="A0A1H5Z932"/>
<name>A0A1H5Z932_9FLAO</name>
<dbReference type="PROSITE" id="PS51257">
    <property type="entry name" value="PROKAR_LIPOPROTEIN"/>
    <property type="match status" value="1"/>
</dbReference>
<evidence type="ECO:0000313" key="2">
    <source>
        <dbReference type="EMBL" id="SEG31866.1"/>
    </source>
</evidence>
<keyword evidence="3" id="KW-1185">Reference proteome</keyword>
<gene>
    <name evidence="2" type="ORF">SAMN04488130_109129</name>
</gene>
<feature type="transmembrane region" description="Helical" evidence="1">
    <location>
        <begin position="149"/>
        <end position="168"/>
    </location>
</feature>
<dbReference type="OrthoDB" id="1377320at2"/>
<dbReference type="RefSeq" id="WP_104000347.1">
    <property type="nucleotide sequence ID" value="NZ_FNVP01000009.1"/>
</dbReference>
<dbReference type="Proteomes" id="UP000236737">
    <property type="component" value="Unassembled WGS sequence"/>
</dbReference>
<evidence type="ECO:0000256" key="1">
    <source>
        <dbReference type="SAM" id="Phobius"/>
    </source>
</evidence>
<keyword evidence="1" id="KW-0472">Membrane</keyword>
<dbReference type="EMBL" id="FNVP01000009">
    <property type="protein sequence ID" value="SEG31866.1"/>
    <property type="molecule type" value="Genomic_DNA"/>
</dbReference>
<accession>A0A1H5Z932</accession>
<keyword evidence="1" id="KW-0812">Transmembrane</keyword>
<proteinExistence type="predicted"/>
<protein>
    <recommendedName>
        <fullName evidence="4">Lipoprotein</fullName>
    </recommendedName>
</protein>
<reference evidence="3" key="1">
    <citation type="submission" date="2016-10" db="EMBL/GenBank/DDBJ databases">
        <authorList>
            <person name="Varghese N."/>
            <person name="Submissions S."/>
        </authorList>
    </citation>
    <scope>NUCLEOTIDE SEQUENCE [LARGE SCALE GENOMIC DNA]</scope>
    <source>
        <strain evidence="3">CGMCC 1.9230</strain>
    </source>
</reference>
<organism evidence="2 3">
    <name type="scientific">Flavobacterium urumqiense</name>
    <dbReference type="NCBI Taxonomy" id="935224"/>
    <lineage>
        <taxon>Bacteria</taxon>
        <taxon>Pseudomonadati</taxon>
        <taxon>Bacteroidota</taxon>
        <taxon>Flavobacteriia</taxon>
        <taxon>Flavobacteriales</taxon>
        <taxon>Flavobacteriaceae</taxon>
        <taxon>Flavobacterium</taxon>
    </lineage>
</organism>
<evidence type="ECO:0008006" key="4">
    <source>
        <dbReference type="Google" id="ProtNLM"/>
    </source>
</evidence>
<sequence length="177" mass="20499">MKKSILTIVLLLIFCSCGTRKTQKNRDKTTAKIELSTTDKTKKTAELNVKQEVVKTMDNKDETVTETIIYTPIDATKPAIITDENGKTHSLNNSSYKKERITKKNNTVITEKANNEVTDKSEILKDLKELDKQYNSKDAKKILVDRQAWSLWNLLWLLIPVSLFAIFFKYRGKIWWI</sequence>
<keyword evidence="1" id="KW-1133">Transmembrane helix</keyword>
<evidence type="ECO:0000313" key="3">
    <source>
        <dbReference type="Proteomes" id="UP000236737"/>
    </source>
</evidence>